<dbReference type="Gene3D" id="3.30.160.60">
    <property type="entry name" value="Classic Zinc Finger"/>
    <property type="match status" value="2"/>
</dbReference>
<comment type="subcellular location">
    <subcellularLocation>
        <location evidence="1">Nucleus</location>
    </subcellularLocation>
</comment>
<evidence type="ECO:0000256" key="1">
    <source>
        <dbReference type="ARBA" id="ARBA00004123"/>
    </source>
</evidence>
<dbReference type="GO" id="GO:0000978">
    <property type="term" value="F:RNA polymerase II cis-regulatory region sequence-specific DNA binding"/>
    <property type="evidence" value="ECO:0007669"/>
    <property type="project" value="TreeGrafter"/>
</dbReference>
<dbReference type="PROSITE" id="PS50157">
    <property type="entry name" value="ZINC_FINGER_C2H2_2"/>
    <property type="match status" value="1"/>
</dbReference>
<evidence type="ECO:0000256" key="2">
    <source>
        <dbReference type="ARBA" id="ARBA00022723"/>
    </source>
</evidence>
<dbReference type="Proteomes" id="UP001497623">
    <property type="component" value="Unassembled WGS sequence"/>
</dbReference>
<evidence type="ECO:0000256" key="7">
    <source>
        <dbReference type="ARBA" id="ARBA00023125"/>
    </source>
</evidence>
<keyword evidence="13" id="KW-1185">Reference proteome</keyword>
<dbReference type="GO" id="GO:0008270">
    <property type="term" value="F:zinc ion binding"/>
    <property type="evidence" value="ECO:0007669"/>
    <property type="project" value="UniProtKB-KW"/>
</dbReference>
<dbReference type="GO" id="GO:0005634">
    <property type="term" value="C:nucleus"/>
    <property type="evidence" value="ECO:0007669"/>
    <property type="project" value="UniProtKB-SubCell"/>
</dbReference>
<gene>
    <name evidence="12" type="ORF">MNOR_LOCUS31741</name>
</gene>
<evidence type="ECO:0000256" key="8">
    <source>
        <dbReference type="ARBA" id="ARBA00023163"/>
    </source>
</evidence>
<feature type="domain" description="C2H2-type" evidence="11">
    <location>
        <begin position="81"/>
        <end position="108"/>
    </location>
</feature>
<dbReference type="PANTHER" id="PTHR23235:SF142">
    <property type="entry name" value="ZINC FINGER PROTEIN 384"/>
    <property type="match status" value="1"/>
</dbReference>
<keyword evidence="9" id="KW-0539">Nucleus</keyword>
<accession>A0AAV2S373</accession>
<keyword evidence="8" id="KW-0804">Transcription</keyword>
<keyword evidence="2" id="KW-0479">Metal-binding</keyword>
<evidence type="ECO:0000256" key="10">
    <source>
        <dbReference type="PROSITE-ProRule" id="PRU00042"/>
    </source>
</evidence>
<evidence type="ECO:0000259" key="11">
    <source>
        <dbReference type="PROSITE" id="PS50157"/>
    </source>
</evidence>
<dbReference type="FunFam" id="3.30.160.60:FF:002716">
    <property type="entry name" value="Zinc finger protein 212"/>
    <property type="match status" value="1"/>
</dbReference>
<name>A0AAV2S373_MEGNR</name>
<organism evidence="12 13">
    <name type="scientific">Meganyctiphanes norvegica</name>
    <name type="common">Northern krill</name>
    <name type="synonym">Thysanopoda norvegica</name>
    <dbReference type="NCBI Taxonomy" id="48144"/>
    <lineage>
        <taxon>Eukaryota</taxon>
        <taxon>Metazoa</taxon>
        <taxon>Ecdysozoa</taxon>
        <taxon>Arthropoda</taxon>
        <taxon>Crustacea</taxon>
        <taxon>Multicrustacea</taxon>
        <taxon>Malacostraca</taxon>
        <taxon>Eumalacostraca</taxon>
        <taxon>Eucarida</taxon>
        <taxon>Euphausiacea</taxon>
        <taxon>Euphausiidae</taxon>
        <taxon>Meganyctiphanes</taxon>
    </lineage>
</organism>
<protein>
    <recommendedName>
        <fullName evidence="11">C2H2-type domain-containing protein</fullName>
    </recommendedName>
</protein>
<evidence type="ECO:0000256" key="3">
    <source>
        <dbReference type="ARBA" id="ARBA00022737"/>
    </source>
</evidence>
<dbReference type="SMART" id="SM00355">
    <property type="entry name" value="ZnF_C2H2"/>
    <property type="match status" value="1"/>
</dbReference>
<evidence type="ECO:0000256" key="9">
    <source>
        <dbReference type="ARBA" id="ARBA00023242"/>
    </source>
</evidence>
<dbReference type="InterPro" id="IPR036236">
    <property type="entry name" value="Znf_C2H2_sf"/>
</dbReference>
<proteinExistence type="predicted"/>
<keyword evidence="4 10" id="KW-0863">Zinc-finger</keyword>
<dbReference type="AlphaFoldDB" id="A0AAV2S373"/>
<keyword evidence="7" id="KW-0238">DNA-binding</keyword>
<evidence type="ECO:0000256" key="6">
    <source>
        <dbReference type="ARBA" id="ARBA00023015"/>
    </source>
</evidence>
<reference evidence="12 13" key="1">
    <citation type="submission" date="2024-05" db="EMBL/GenBank/DDBJ databases">
        <authorList>
            <person name="Wallberg A."/>
        </authorList>
    </citation>
    <scope>NUCLEOTIDE SEQUENCE [LARGE SCALE GENOMIC DNA]</scope>
</reference>
<evidence type="ECO:0000313" key="12">
    <source>
        <dbReference type="EMBL" id="CAL4156573.1"/>
    </source>
</evidence>
<sequence length="118" mass="13788">MSMWEGQNVNTKEYFQLHTKIIECDIHTFHLLNCCVKLDMHVINLRNYLVDGSKNVKYMSELDLHNATHSGEKSFHGEKPFQCSECDKSFTHKSSLVIHQRIHSGEKPFQCGQCDKRF</sequence>
<evidence type="ECO:0000256" key="4">
    <source>
        <dbReference type="ARBA" id="ARBA00022771"/>
    </source>
</evidence>
<keyword evidence="5" id="KW-0862">Zinc</keyword>
<dbReference type="GO" id="GO:0000981">
    <property type="term" value="F:DNA-binding transcription factor activity, RNA polymerase II-specific"/>
    <property type="evidence" value="ECO:0007669"/>
    <property type="project" value="TreeGrafter"/>
</dbReference>
<evidence type="ECO:0000313" key="13">
    <source>
        <dbReference type="Proteomes" id="UP001497623"/>
    </source>
</evidence>
<evidence type="ECO:0000256" key="5">
    <source>
        <dbReference type="ARBA" id="ARBA00022833"/>
    </source>
</evidence>
<dbReference type="Pfam" id="PF00096">
    <property type="entry name" value="zf-C2H2"/>
    <property type="match status" value="1"/>
</dbReference>
<dbReference type="PROSITE" id="PS00028">
    <property type="entry name" value="ZINC_FINGER_C2H2_1"/>
    <property type="match status" value="1"/>
</dbReference>
<dbReference type="SUPFAM" id="SSF57667">
    <property type="entry name" value="beta-beta-alpha zinc fingers"/>
    <property type="match status" value="1"/>
</dbReference>
<comment type="caution">
    <text evidence="12">The sequence shown here is derived from an EMBL/GenBank/DDBJ whole genome shotgun (WGS) entry which is preliminary data.</text>
</comment>
<dbReference type="EMBL" id="CAXKWB010041548">
    <property type="protein sequence ID" value="CAL4156573.1"/>
    <property type="molecule type" value="Genomic_DNA"/>
</dbReference>
<keyword evidence="6" id="KW-0805">Transcription regulation</keyword>
<dbReference type="InterPro" id="IPR013087">
    <property type="entry name" value="Znf_C2H2_type"/>
</dbReference>
<dbReference type="PANTHER" id="PTHR23235">
    <property type="entry name" value="KRUEPPEL-LIKE TRANSCRIPTION FACTOR"/>
    <property type="match status" value="1"/>
</dbReference>
<feature type="non-terminal residue" evidence="12">
    <location>
        <position position="118"/>
    </location>
</feature>
<keyword evidence="3" id="KW-0677">Repeat</keyword>